<accession>W0ERT3</accession>
<dbReference type="KEGG" id="bvs:BARVI_00360"/>
<dbReference type="Gene3D" id="3.90.550.10">
    <property type="entry name" value="Spore Coat Polysaccharide Biosynthesis Protein SpsA, Chain A"/>
    <property type="match status" value="1"/>
</dbReference>
<keyword evidence="1" id="KW-0472">Membrane</keyword>
<dbReference type="Proteomes" id="UP000018901">
    <property type="component" value="Chromosome"/>
</dbReference>
<protein>
    <recommendedName>
        <fullName evidence="4">Glycosyltransferase 2-like domain-containing protein</fullName>
    </recommendedName>
</protein>
<evidence type="ECO:0000256" key="1">
    <source>
        <dbReference type="SAM" id="Phobius"/>
    </source>
</evidence>
<feature type="transmembrane region" description="Helical" evidence="1">
    <location>
        <begin position="221"/>
        <end position="244"/>
    </location>
</feature>
<organism evidence="2 3">
    <name type="scientific">Barnesiella viscericola DSM 18177</name>
    <dbReference type="NCBI Taxonomy" id="880074"/>
    <lineage>
        <taxon>Bacteria</taxon>
        <taxon>Pseudomonadati</taxon>
        <taxon>Bacteroidota</taxon>
        <taxon>Bacteroidia</taxon>
        <taxon>Bacteroidales</taxon>
        <taxon>Barnesiellaceae</taxon>
        <taxon>Barnesiella</taxon>
    </lineage>
</organism>
<dbReference type="AlphaFoldDB" id="W0ERT3"/>
<proteinExistence type="predicted"/>
<dbReference type="STRING" id="880074.BARVI_00360"/>
<dbReference type="InterPro" id="IPR029044">
    <property type="entry name" value="Nucleotide-diphossugar_trans"/>
</dbReference>
<dbReference type="HOGENOM" id="CLU_1088446_0_0_10"/>
<evidence type="ECO:0008006" key="4">
    <source>
        <dbReference type="Google" id="ProtNLM"/>
    </source>
</evidence>
<name>W0ERT3_9BACT</name>
<dbReference type="EMBL" id="CP007034">
    <property type="protein sequence ID" value="AHF13525.1"/>
    <property type="molecule type" value="Genomic_DNA"/>
</dbReference>
<sequence>MDLVRGEYITFVDSDDQIGTSTTYEENMAIFKKDARIDVVQYPIYAISADNRVNKSIPTSQYVEGERNLFLSWYQGNPIRGYVWDKIFKKNIFDTIRFPKGMQLAEDAYCIVDFVKVVKYLFISELGYYNYFYRDNAATIQFSAEKCTDLFLCKYRHFRFLSTLSSVDKECSHYFFYVYKDFLNTRIAVHKEGRFVDSLEFMKEHMPQWKFVRNESIKNRIWYILFSILGIRNSSSLYVNVVLLRLRVRRLFVKE</sequence>
<gene>
    <name evidence="2" type="ORF">BARVI_00360</name>
</gene>
<evidence type="ECO:0000313" key="2">
    <source>
        <dbReference type="EMBL" id="AHF13525.1"/>
    </source>
</evidence>
<keyword evidence="1" id="KW-0812">Transmembrane</keyword>
<evidence type="ECO:0000313" key="3">
    <source>
        <dbReference type="Proteomes" id="UP000018901"/>
    </source>
</evidence>
<keyword evidence="1" id="KW-1133">Transmembrane helix</keyword>
<dbReference type="eggNOG" id="COG0463">
    <property type="taxonomic scope" value="Bacteria"/>
</dbReference>
<dbReference type="SUPFAM" id="SSF53448">
    <property type="entry name" value="Nucleotide-diphospho-sugar transferases"/>
    <property type="match status" value="1"/>
</dbReference>
<keyword evidence="3" id="KW-1185">Reference proteome</keyword>
<reference evidence="2 3" key="1">
    <citation type="submission" date="2013-12" db="EMBL/GenBank/DDBJ databases">
        <authorList>
            <consortium name="DOE Joint Genome Institute"/>
            <person name="Eisen J."/>
            <person name="Huntemann M."/>
            <person name="Han J."/>
            <person name="Chen A."/>
            <person name="Kyrpides N."/>
            <person name="Mavromatis K."/>
            <person name="Markowitz V."/>
            <person name="Palaniappan K."/>
            <person name="Ivanova N."/>
            <person name="Schaumberg A."/>
            <person name="Pati A."/>
            <person name="Liolios K."/>
            <person name="Nordberg H.P."/>
            <person name="Cantor M.N."/>
            <person name="Hua S.X."/>
            <person name="Woyke T."/>
        </authorList>
    </citation>
    <scope>NUCLEOTIDE SEQUENCE [LARGE SCALE GENOMIC DNA]</scope>
    <source>
        <strain evidence="3">DSM 18177</strain>
    </source>
</reference>